<dbReference type="EMBL" id="WMYS01000008">
    <property type="protein sequence ID" value="MTR41990.1"/>
    <property type="molecule type" value="Genomic_DNA"/>
</dbReference>
<reference evidence="2 3" key="1">
    <citation type="journal article" date="2019" name="Nat. Med.">
        <title>A library of human gut bacterial isolates paired with longitudinal multiomics data enables mechanistic microbiome research.</title>
        <authorList>
            <person name="Poyet M."/>
            <person name="Groussin M."/>
            <person name="Gibbons S.M."/>
            <person name="Avila-Pacheco J."/>
            <person name="Jiang X."/>
            <person name="Kearney S.M."/>
            <person name="Perrotta A.R."/>
            <person name="Berdy B."/>
            <person name="Zhao S."/>
            <person name="Lieberman T.D."/>
            <person name="Swanson P.K."/>
            <person name="Smith M."/>
            <person name="Roesemann S."/>
            <person name="Alexander J.E."/>
            <person name="Rich S.A."/>
            <person name="Livny J."/>
            <person name="Vlamakis H."/>
            <person name="Clish C."/>
            <person name="Bullock K."/>
            <person name="Deik A."/>
            <person name="Scott J."/>
            <person name="Pierce K.A."/>
            <person name="Xavier R.J."/>
            <person name="Alm E.J."/>
        </authorList>
    </citation>
    <scope>NUCLEOTIDE SEQUENCE [LARGE SCALE GENOMIC DNA]</scope>
    <source>
        <strain evidence="2 3">BIOML-A18</strain>
    </source>
</reference>
<dbReference type="AlphaFoldDB" id="A0A6I3P3Y5"/>
<name>A0A6I3P3Y5_STRPA</name>
<evidence type="ECO:0000313" key="2">
    <source>
        <dbReference type="EMBL" id="MTR41990.1"/>
    </source>
</evidence>
<organism evidence="2 3">
    <name type="scientific">Streptococcus parasanguinis</name>
    <dbReference type="NCBI Taxonomy" id="1318"/>
    <lineage>
        <taxon>Bacteria</taxon>
        <taxon>Bacillati</taxon>
        <taxon>Bacillota</taxon>
        <taxon>Bacilli</taxon>
        <taxon>Lactobacillales</taxon>
        <taxon>Streptococcaceae</taxon>
        <taxon>Streptococcus</taxon>
    </lineage>
</organism>
<accession>A0A6I3P3Y5</accession>
<dbReference type="RefSeq" id="WP_155199313.1">
    <property type="nucleotide sequence ID" value="NZ_CAXSNQ010000004.1"/>
</dbReference>
<keyword evidence="1" id="KW-0812">Transmembrane</keyword>
<evidence type="ECO:0000256" key="1">
    <source>
        <dbReference type="SAM" id="Phobius"/>
    </source>
</evidence>
<evidence type="ECO:0000313" key="3">
    <source>
        <dbReference type="Proteomes" id="UP000430295"/>
    </source>
</evidence>
<feature type="transmembrane region" description="Helical" evidence="1">
    <location>
        <begin position="6"/>
        <end position="27"/>
    </location>
</feature>
<protein>
    <submittedName>
        <fullName evidence="2">Uncharacterized protein</fullName>
    </submittedName>
</protein>
<keyword evidence="1" id="KW-0472">Membrane</keyword>
<proteinExistence type="predicted"/>
<gene>
    <name evidence="2" type="ORF">GMC75_10085</name>
</gene>
<dbReference type="Proteomes" id="UP000430295">
    <property type="component" value="Unassembled WGS sequence"/>
</dbReference>
<sequence length="142" mass="16133">MNYFNNLFIVLMPVIVGALISIVPNMINKKIDNKNKLKEDNRNIKLQNYVELIDLLTIVLKNPGVNFEQIISKINIVNMIGSVEVVYTLNEYIQTWGGCASQEDQNTKYFQLLIAMRKDIGIDEGDLSKLSTIGLLDIQRVS</sequence>
<keyword evidence="1" id="KW-1133">Transmembrane helix</keyword>
<comment type="caution">
    <text evidence="2">The sequence shown here is derived from an EMBL/GenBank/DDBJ whole genome shotgun (WGS) entry which is preliminary data.</text>
</comment>